<dbReference type="RefSeq" id="WP_191618738.1">
    <property type="nucleotide sequence ID" value="NZ_JACYFG010000051.1"/>
</dbReference>
<evidence type="ECO:0008006" key="3">
    <source>
        <dbReference type="Google" id="ProtNLM"/>
    </source>
</evidence>
<organism evidence="1 2">
    <name type="scientific">Pelagicoccus enzymogenes</name>
    <dbReference type="NCBI Taxonomy" id="2773457"/>
    <lineage>
        <taxon>Bacteria</taxon>
        <taxon>Pseudomonadati</taxon>
        <taxon>Verrucomicrobiota</taxon>
        <taxon>Opitutia</taxon>
        <taxon>Puniceicoccales</taxon>
        <taxon>Pelagicoccaceae</taxon>
        <taxon>Pelagicoccus</taxon>
    </lineage>
</organism>
<reference evidence="1" key="1">
    <citation type="submission" date="2020-09" db="EMBL/GenBank/DDBJ databases">
        <title>Pelagicoccus enzymogenes sp. nov. with an EPS production, isolated from marine sediment.</title>
        <authorList>
            <person name="Feng X."/>
        </authorList>
    </citation>
    <scope>NUCLEOTIDE SEQUENCE</scope>
    <source>
        <strain evidence="1">NFK12</strain>
    </source>
</reference>
<keyword evidence="2" id="KW-1185">Reference proteome</keyword>
<dbReference type="AlphaFoldDB" id="A0A927FC35"/>
<gene>
    <name evidence="1" type="ORF">IEN85_19290</name>
</gene>
<sequence length="397" mass="45961">MSRSRTADATIRGFNYQFDASIRLILAADDNSMITVEDIEDVDVSDGKSINAIQCKYYEGTKLTNSVLREIVKPMLEDHQRRVSKINYYIYGYFKDKVDLPLQDSIKFKDEVLTYTKDKIAKNIANDLGLSLKEIESFLSCLKFEYTKKYGPHKEAAIDDLKQAKKCSIDEAKSHYYPNAFTLISDLATKSSKAERTIRKADFLSRIDSKQILFHHWLLREKEESIYCRMIRQSFFTQNNVSPYARFFSIECSGTELIHELKDLLVHLGNKWSSSRRVRLEPRQRYAPYVLLRNCPASKLSDLKAELYHEAYSFVDGFPFNGASFTVEHIHSDQTNENRILVRILANESELETALASMTNRTKQLYEFFNASQLPIEVNFRHVRIPITSISMVSNII</sequence>
<name>A0A927FC35_9BACT</name>
<dbReference type="NCBIfam" id="NF042945">
    <property type="entry name" value="DUF4297_antiphage"/>
    <property type="match status" value="1"/>
</dbReference>
<accession>A0A927FC35</accession>
<protein>
    <recommendedName>
        <fullName evidence="3">DUF4297 domain-containing protein</fullName>
    </recommendedName>
</protein>
<evidence type="ECO:0000313" key="1">
    <source>
        <dbReference type="EMBL" id="MBD5781654.1"/>
    </source>
</evidence>
<dbReference type="EMBL" id="JACYFG010000051">
    <property type="protein sequence ID" value="MBD5781654.1"/>
    <property type="molecule type" value="Genomic_DNA"/>
</dbReference>
<comment type="caution">
    <text evidence="1">The sequence shown here is derived from an EMBL/GenBank/DDBJ whole genome shotgun (WGS) entry which is preliminary data.</text>
</comment>
<proteinExistence type="predicted"/>
<evidence type="ECO:0000313" key="2">
    <source>
        <dbReference type="Proteomes" id="UP000622317"/>
    </source>
</evidence>
<dbReference type="Proteomes" id="UP000622317">
    <property type="component" value="Unassembled WGS sequence"/>
</dbReference>